<evidence type="ECO:0000313" key="8">
    <source>
        <dbReference type="EMBL" id="OFV71401.1"/>
    </source>
</evidence>
<dbReference type="PANTHER" id="PTHR38039:SF1">
    <property type="entry name" value="TOXIN YOEB"/>
    <property type="match status" value="1"/>
</dbReference>
<dbReference type="OrthoDB" id="9801102at2"/>
<dbReference type="Pfam" id="PF06769">
    <property type="entry name" value="YoeB_toxin"/>
    <property type="match status" value="1"/>
</dbReference>
<dbReference type="GO" id="GO:0016787">
    <property type="term" value="F:hydrolase activity"/>
    <property type="evidence" value="ECO:0007669"/>
    <property type="project" value="UniProtKB-KW"/>
</dbReference>
<keyword evidence="3" id="KW-0540">Nuclease</keyword>
<keyword evidence="11" id="KW-1185">Reference proteome</keyword>
<dbReference type="SUPFAM" id="SSF143011">
    <property type="entry name" value="RelE-like"/>
    <property type="match status" value="1"/>
</dbReference>
<dbReference type="GO" id="GO:0045892">
    <property type="term" value="P:negative regulation of DNA-templated transcription"/>
    <property type="evidence" value="ECO:0007669"/>
    <property type="project" value="TreeGrafter"/>
</dbReference>
<evidence type="ECO:0000256" key="3">
    <source>
        <dbReference type="ARBA" id="ARBA00022722"/>
    </source>
</evidence>
<dbReference type="EMBL" id="CP087994">
    <property type="protein sequence ID" value="UYO62195.1"/>
    <property type="molecule type" value="Genomic_DNA"/>
</dbReference>
<dbReference type="NCBIfam" id="TIGR02116">
    <property type="entry name" value="toxin_Txe_YoeB"/>
    <property type="match status" value="1"/>
</dbReference>
<reference evidence="9" key="2">
    <citation type="submission" date="2021-11" db="EMBL/GenBank/DDBJ databases">
        <title>Isoprene-degrading acetogen.</title>
        <authorList>
            <person name="Yang Y."/>
            <person name="Jin H."/>
            <person name="Yan J."/>
        </authorList>
    </citation>
    <scope>NUCLEOTIDE SEQUENCE</scope>
    <source>
        <strain evidence="9">Berkeley</strain>
    </source>
</reference>
<evidence type="ECO:0000256" key="1">
    <source>
        <dbReference type="ARBA" id="ARBA00008172"/>
    </source>
</evidence>
<evidence type="ECO:0000256" key="4">
    <source>
        <dbReference type="ARBA" id="ARBA00022759"/>
    </source>
</evidence>
<sequence>MSNLTFSDKGWEDYLYWQLTDKKMLRRINELLKDIQRNGYTGIGKPEPLKYRKAWSRRIDLEHRLVYALDEDGNIYILSLKGHYQD</sequence>
<keyword evidence="4" id="KW-0255">Endonuclease</keyword>
<keyword evidence="2" id="KW-1277">Toxin-antitoxin system</keyword>
<proteinExistence type="inferred from homology"/>
<evidence type="ECO:0000256" key="6">
    <source>
        <dbReference type="ARBA" id="ARBA00030388"/>
    </source>
</evidence>
<reference evidence="8 10" key="1">
    <citation type="submission" date="2015-09" db="EMBL/GenBank/DDBJ databases">
        <title>Genome sequence of Acetobacterium wieringae DSM 1911.</title>
        <authorList>
            <person name="Poehlein A."/>
            <person name="Bengelsdorf F.R."/>
            <person name="Schiel-Bengelsdorf B."/>
            <person name="Duerre P."/>
            <person name="Daniel R."/>
        </authorList>
    </citation>
    <scope>NUCLEOTIDE SEQUENCE [LARGE SCALE GENOMIC DNA]</scope>
    <source>
        <strain evidence="8 10">DSM 1911</strain>
    </source>
</reference>
<name>A0A1F2PKZ6_9FIRM</name>
<dbReference type="GO" id="GO:0006401">
    <property type="term" value="P:RNA catabolic process"/>
    <property type="evidence" value="ECO:0007669"/>
    <property type="project" value="InterPro"/>
</dbReference>
<evidence type="ECO:0000256" key="2">
    <source>
        <dbReference type="ARBA" id="ARBA00022649"/>
    </source>
</evidence>
<dbReference type="InterPro" id="IPR035093">
    <property type="entry name" value="RelE/ParE_toxin_dom_sf"/>
</dbReference>
<dbReference type="PANTHER" id="PTHR38039">
    <property type="entry name" value="TOXIN YOEB"/>
    <property type="match status" value="1"/>
</dbReference>
<accession>A0A1F2PKZ6</accession>
<evidence type="ECO:0000256" key="5">
    <source>
        <dbReference type="ARBA" id="ARBA00022801"/>
    </source>
</evidence>
<keyword evidence="5 8" id="KW-0378">Hydrolase</keyword>
<dbReference type="GO" id="GO:0004519">
    <property type="term" value="F:endonuclease activity"/>
    <property type="evidence" value="ECO:0007669"/>
    <property type="project" value="UniProtKB-KW"/>
</dbReference>
<dbReference type="Proteomes" id="UP000176244">
    <property type="component" value="Unassembled WGS sequence"/>
</dbReference>
<dbReference type="AlphaFoldDB" id="A0A1F2PKZ6"/>
<dbReference type="Proteomes" id="UP001163550">
    <property type="component" value="Chromosome"/>
</dbReference>
<dbReference type="InterPro" id="IPR009614">
    <property type="entry name" value="YoeB_toxin"/>
</dbReference>
<organism evidence="8 10">
    <name type="scientific">Acetobacterium wieringae</name>
    <dbReference type="NCBI Taxonomy" id="52694"/>
    <lineage>
        <taxon>Bacteria</taxon>
        <taxon>Bacillati</taxon>
        <taxon>Bacillota</taxon>
        <taxon>Clostridia</taxon>
        <taxon>Eubacteriales</taxon>
        <taxon>Eubacteriaceae</taxon>
        <taxon>Acetobacterium</taxon>
    </lineage>
</organism>
<dbReference type="EMBL" id="LKEU01000023">
    <property type="protein sequence ID" value="OFV71401.1"/>
    <property type="molecule type" value="Genomic_DNA"/>
</dbReference>
<evidence type="ECO:0000313" key="9">
    <source>
        <dbReference type="EMBL" id="UYO62195.1"/>
    </source>
</evidence>
<dbReference type="Gene3D" id="3.30.2310.20">
    <property type="entry name" value="RelE-like"/>
    <property type="match status" value="1"/>
</dbReference>
<dbReference type="RefSeq" id="WP_070370467.1">
    <property type="nucleotide sequence ID" value="NZ_CABIIK010000032.1"/>
</dbReference>
<gene>
    <name evidence="8" type="primary">yoeB_2</name>
    <name evidence="8" type="ORF">ACWI_11300</name>
    <name evidence="9" type="ORF">LNN31_15610</name>
</gene>
<dbReference type="STRING" id="52694.ACWI_11300"/>
<evidence type="ECO:0000313" key="10">
    <source>
        <dbReference type="Proteomes" id="UP000176244"/>
    </source>
</evidence>
<protein>
    <recommendedName>
        <fullName evidence="7">Endoribonuclease YoeB</fullName>
    </recommendedName>
    <alternativeName>
        <fullName evidence="6">Putative mRNA interferase YoeB</fullName>
    </alternativeName>
</protein>
<comment type="similarity">
    <text evidence="1">Belongs to the YoeB family.</text>
</comment>
<evidence type="ECO:0000256" key="7">
    <source>
        <dbReference type="ARBA" id="ARBA00050056"/>
    </source>
</evidence>
<evidence type="ECO:0000313" key="11">
    <source>
        <dbReference type="Proteomes" id="UP001163550"/>
    </source>
</evidence>